<dbReference type="Proteomes" id="UP000254621">
    <property type="component" value="Unassembled WGS sequence"/>
</dbReference>
<organism evidence="1 2">
    <name type="scientific">Weissella viridescens</name>
    <name type="common">Lactobacillus viridescens</name>
    <dbReference type="NCBI Taxonomy" id="1629"/>
    <lineage>
        <taxon>Bacteria</taxon>
        <taxon>Bacillati</taxon>
        <taxon>Bacillota</taxon>
        <taxon>Bacilli</taxon>
        <taxon>Lactobacillales</taxon>
        <taxon>Lactobacillaceae</taxon>
        <taxon>Weissella</taxon>
    </lineage>
</organism>
<sequence length="45" mass="5236">MPIKYKTEEQRQLTDTINQDLEAAGYSVLWMIVTNVQVLSLRILI</sequence>
<accession>A0A380P781</accession>
<proteinExistence type="predicted"/>
<gene>
    <name evidence="1" type="ORF">NCTC13645_02195</name>
</gene>
<protein>
    <submittedName>
        <fullName evidence="1">Uncharacterized protein</fullName>
    </submittedName>
</protein>
<dbReference type="EMBL" id="UHIV01000005">
    <property type="protein sequence ID" value="SUP61071.1"/>
    <property type="molecule type" value="Genomic_DNA"/>
</dbReference>
<name>A0A380P781_WEIVI</name>
<dbReference type="AlphaFoldDB" id="A0A380P781"/>
<evidence type="ECO:0000313" key="2">
    <source>
        <dbReference type="Proteomes" id="UP000254621"/>
    </source>
</evidence>
<reference evidence="1 2" key="1">
    <citation type="submission" date="2018-06" db="EMBL/GenBank/DDBJ databases">
        <authorList>
            <consortium name="Pathogen Informatics"/>
            <person name="Doyle S."/>
        </authorList>
    </citation>
    <scope>NUCLEOTIDE SEQUENCE [LARGE SCALE GENOMIC DNA]</scope>
    <source>
        <strain evidence="1 2">NCTC13645</strain>
    </source>
</reference>
<evidence type="ECO:0000313" key="1">
    <source>
        <dbReference type="EMBL" id="SUP61071.1"/>
    </source>
</evidence>